<dbReference type="InterPro" id="IPR005673">
    <property type="entry name" value="ABC_phos-bd_PstS"/>
</dbReference>
<dbReference type="EMBL" id="CP022521">
    <property type="protein sequence ID" value="ASO22974.1"/>
    <property type="molecule type" value="Genomic_DNA"/>
</dbReference>
<protein>
    <recommendedName>
        <fullName evidence="4">Phosphate-binding protein</fullName>
    </recommendedName>
</protein>
<keyword evidence="2 4" id="KW-0813">Transport</keyword>
<gene>
    <name evidence="6" type="primary">pstS3</name>
    <name evidence="6" type="ORF">AHOG_26880</name>
</gene>
<dbReference type="SUPFAM" id="SSF53850">
    <property type="entry name" value="Periplasmic binding protein-like II"/>
    <property type="match status" value="1"/>
</dbReference>
<dbReference type="CDD" id="cd13565">
    <property type="entry name" value="PBP2_PstS"/>
    <property type="match status" value="1"/>
</dbReference>
<dbReference type="PROSITE" id="PS51257">
    <property type="entry name" value="PROKAR_LIPOPROTEIN"/>
    <property type="match status" value="1"/>
</dbReference>
<evidence type="ECO:0000256" key="3">
    <source>
        <dbReference type="ARBA" id="ARBA00022592"/>
    </source>
</evidence>
<dbReference type="PANTHER" id="PTHR42996">
    <property type="entry name" value="PHOSPHATE-BINDING PROTEIN PSTS"/>
    <property type="match status" value="1"/>
</dbReference>
<feature type="domain" description="PBP" evidence="5">
    <location>
        <begin position="46"/>
        <end position="338"/>
    </location>
</feature>
<dbReference type="PIRSF" id="PIRSF002756">
    <property type="entry name" value="PstS"/>
    <property type="match status" value="1"/>
</dbReference>
<dbReference type="AlphaFoldDB" id="A0A221WB16"/>
<dbReference type="Pfam" id="PF12849">
    <property type="entry name" value="PBP_like_2"/>
    <property type="match status" value="1"/>
</dbReference>
<keyword evidence="3 4" id="KW-0592">Phosphate transport</keyword>
<evidence type="ECO:0000313" key="6">
    <source>
        <dbReference type="EMBL" id="ASO22974.1"/>
    </source>
</evidence>
<dbReference type="Gene3D" id="3.40.190.10">
    <property type="entry name" value="Periplasmic binding protein-like II"/>
    <property type="match status" value="2"/>
</dbReference>
<evidence type="ECO:0000256" key="4">
    <source>
        <dbReference type="PIRNR" id="PIRNR002756"/>
    </source>
</evidence>
<dbReference type="GO" id="GO:0035435">
    <property type="term" value="P:phosphate ion transmembrane transport"/>
    <property type="evidence" value="ECO:0007669"/>
    <property type="project" value="InterPro"/>
</dbReference>
<dbReference type="PANTHER" id="PTHR42996:SF1">
    <property type="entry name" value="PHOSPHATE-BINDING PROTEIN PSTS"/>
    <property type="match status" value="1"/>
</dbReference>
<evidence type="ECO:0000256" key="1">
    <source>
        <dbReference type="ARBA" id="ARBA00008725"/>
    </source>
</evidence>
<organism evidence="6 7">
    <name type="scientific">Actinoalloteichus hoggarensis</name>
    <dbReference type="NCBI Taxonomy" id="1470176"/>
    <lineage>
        <taxon>Bacteria</taxon>
        <taxon>Bacillati</taxon>
        <taxon>Actinomycetota</taxon>
        <taxon>Actinomycetes</taxon>
        <taxon>Pseudonocardiales</taxon>
        <taxon>Pseudonocardiaceae</taxon>
        <taxon>Actinoalloteichus</taxon>
    </lineage>
</organism>
<proteinExistence type="inferred from homology"/>
<dbReference type="GO" id="GO:0042301">
    <property type="term" value="F:phosphate ion binding"/>
    <property type="evidence" value="ECO:0007669"/>
    <property type="project" value="InterPro"/>
</dbReference>
<name>A0A221WB16_9PSEU</name>
<dbReference type="InterPro" id="IPR050962">
    <property type="entry name" value="Phosphate-bind_PstS"/>
</dbReference>
<comment type="similarity">
    <text evidence="1 4">Belongs to the PstS family.</text>
</comment>
<dbReference type="OrthoDB" id="9801510at2"/>
<evidence type="ECO:0000313" key="7">
    <source>
        <dbReference type="Proteomes" id="UP000204221"/>
    </source>
</evidence>
<dbReference type="NCBIfam" id="TIGR00975">
    <property type="entry name" value="3a0107s03"/>
    <property type="match status" value="1"/>
</dbReference>
<evidence type="ECO:0000259" key="5">
    <source>
        <dbReference type="Pfam" id="PF12849"/>
    </source>
</evidence>
<dbReference type="RefSeq" id="WP_093943818.1">
    <property type="nucleotide sequence ID" value="NZ_CP022521.1"/>
</dbReference>
<evidence type="ECO:0000256" key="2">
    <source>
        <dbReference type="ARBA" id="ARBA00022448"/>
    </source>
</evidence>
<sequence length="371" mass="37982">MKIKRHSAALGLVAASALLLSACGSDNAAQDANGDSGSTGGEPTSAECGGVDQIVAEGASSQANAIDEFAAVFSGECAGQSLAYNPNGSGSGRRQFIAGQVMFAGSDSAMDEEERAQAEERCGSPAWHLPLVFSPVAVTYNLPGVDELVLPSEVVAHIFNGTITTWDDEAIAAANEGVELPDTPITVFYRSDESGTTGNFQDYLTVGTNGAWTQGEGETFAGGVGEGRGQSQGVAEAVSSTEGGITYVEVSFANNADLGIAQIDTGSGPVPLTDETVGAAITGAEITGEGNDLTIDLESVFGTTEAGAYPITMATYEIVCSEYEDPEVAAGVKSFLSVAATTGQENLSEIGYTPLPAEFQERLLTAIDEIA</sequence>
<accession>A0A221WB16</accession>
<dbReference type="GO" id="GO:0043190">
    <property type="term" value="C:ATP-binding cassette (ABC) transporter complex"/>
    <property type="evidence" value="ECO:0007669"/>
    <property type="project" value="InterPro"/>
</dbReference>
<keyword evidence="7" id="KW-1185">Reference proteome</keyword>
<dbReference type="Proteomes" id="UP000204221">
    <property type="component" value="Chromosome"/>
</dbReference>
<dbReference type="KEGG" id="ahg:AHOG_26880"/>
<dbReference type="InterPro" id="IPR024370">
    <property type="entry name" value="PBP_domain"/>
</dbReference>
<reference evidence="6 7" key="1">
    <citation type="submission" date="2017-07" db="EMBL/GenBank/DDBJ databases">
        <title>Complete genome sequence of Actinoalloteichus hoggarensis DSM 45943, type strain of Actinoalloteichus hoggarensis.</title>
        <authorList>
            <person name="Ruckert C."/>
            <person name="Nouioui I."/>
            <person name="Willmese J."/>
            <person name="van Wezel G."/>
            <person name="Klenk H.-P."/>
            <person name="Kalinowski J."/>
            <person name="Zotchev S.B."/>
        </authorList>
    </citation>
    <scope>NUCLEOTIDE SEQUENCE [LARGE SCALE GENOMIC DNA]</scope>
    <source>
        <strain evidence="6 7">DSM 45943</strain>
    </source>
</reference>